<comment type="catalytic activity">
    <reaction evidence="1">
        <text>ATP + protein L-histidine = ADP + protein N-phospho-L-histidine.</text>
        <dbReference type="EC" id="2.7.13.3"/>
    </reaction>
</comment>
<dbReference type="InterPro" id="IPR005467">
    <property type="entry name" value="His_kinase_dom"/>
</dbReference>
<keyword evidence="8" id="KW-0472">Membrane</keyword>
<evidence type="ECO:0000259" key="9">
    <source>
        <dbReference type="PROSITE" id="PS50109"/>
    </source>
</evidence>
<protein>
    <recommendedName>
        <fullName evidence="2">histidine kinase</fullName>
        <ecNumber evidence="2">2.7.13.3</ecNumber>
    </recommendedName>
</protein>
<dbReference type="PRINTS" id="PR00344">
    <property type="entry name" value="BCTRLSENSOR"/>
</dbReference>
<keyword evidence="6" id="KW-0067">ATP-binding</keyword>
<dbReference type="SMART" id="SM00387">
    <property type="entry name" value="HATPase_c"/>
    <property type="match status" value="1"/>
</dbReference>
<evidence type="ECO:0000256" key="4">
    <source>
        <dbReference type="ARBA" id="ARBA00022741"/>
    </source>
</evidence>
<dbReference type="EC" id="2.7.13.3" evidence="2"/>
<gene>
    <name evidence="10" type="ORF">H1191_07590</name>
</gene>
<feature type="transmembrane region" description="Helical" evidence="8">
    <location>
        <begin position="43"/>
        <end position="62"/>
    </location>
</feature>
<dbReference type="AlphaFoldDB" id="A0A7W2A809"/>
<comment type="caution">
    <text evidence="10">The sequence shown here is derived from an EMBL/GenBank/DDBJ whole genome shotgun (WGS) entry which is preliminary data.</text>
</comment>
<keyword evidence="8" id="KW-0812">Transmembrane</keyword>
<dbReference type="PANTHER" id="PTHR43065:SF46">
    <property type="entry name" value="C4-DICARBOXYLATE TRANSPORT SENSOR PROTEIN DCTB"/>
    <property type="match status" value="1"/>
</dbReference>
<dbReference type="InterPro" id="IPR004358">
    <property type="entry name" value="Sig_transdc_His_kin-like_C"/>
</dbReference>
<proteinExistence type="predicted"/>
<evidence type="ECO:0000256" key="3">
    <source>
        <dbReference type="ARBA" id="ARBA00022679"/>
    </source>
</evidence>
<feature type="transmembrane region" description="Helical" evidence="8">
    <location>
        <begin position="20"/>
        <end position="36"/>
    </location>
</feature>
<dbReference type="PANTHER" id="PTHR43065">
    <property type="entry name" value="SENSOR HISTIDINE KINASE"/>
    <property type="match status" value="1"/>
</dbReference>
<feature type="transmembrane region" description="Helical" evidence="8">
    <location>
        <begin position="74"/>
        <end position="92"/>
    </location>
</feature>
<keyword evidence="8" id="KW-1133">Transmembrane helix</keyword>
<dbReference type="PROSITE" id="PS50109">
    <property type="entry name" value="HIS_KIN"/>
    <property type="match status" value="1"/>
</dbReference>
<evidence type="ECO:0000256" key="8">
    <source>
        <dbReference type="SAM" id="Phobius"/>
    </source>
</evidence>
<evidence type="ECO:0000256" key="2">
    <source>
        <dbReference type="ARBA" id="ARBA00012438"/>
    </source>
</evidence>
<evidence type="ECO:0000256" key="7">
    <source>
        <dbReference type="ARBA" id="ARBA00023012"/>
    </source>
</evidence>
<evidence type="ECO:0000256" key="6">
    <source>
        <dbReference type="ARBA" id="ARBA00022840"/>
    </source>
</evidence>
<keyword evidence="7" id="KW-0902">Two-component regulatory system</keyword>
<organism evidence="10 11">
    <name type="scientific">Paenactinomyces guangxiensis</name>
    <dbReference type="NCBI Taxonomy" id="1490290"/>
    <lineage>
        <taxon>Bacteria</taxon>
        <taxon>Bacillati</taxon>
        <taxon>Bacillota</taxon>
        <taxon>Bacilli</taxon>
        <taxon>Bacillales</taxon>
        <taxon>Thermoactinomycetaceae</taxon>
        <taxon>Paenactinomyces</taxon>
    </lineage>
</organism>
<dbReference type="CDD" id="cd00075">
    <property type="entry name" value="HATPase"/>
    <property type="match status" value="1"/>
</dbReference>
<dbReference type="RefSeq" id="WP_181751422.1">
    <property type="nucleotide sequence ID" value="NZ_JACEIQ010000005.1"/>
</dbReference>
<keyword evidence="3" id="KW-0808">Transferase</keyword>
<feature type="transmembrane region" description="Helical" evidence="8">
    <location>
        <begin position="133"/>
        <end position="157"/>
    </location>
</feature>
<dbReference type="Proteomes" id="UP000535491">
    <property type="component" value="Unassembled WGS sequence"/>
</dbReference>
<feature type="domain" description="Histidine kinase" evidence="9">
    <location>
        <begin position="299"/>
        <end position="403"/>
    </location>
</feature>
<dbReference type="Pfam" id="PF02518">
    <property type="entry name" value="HATPase_c"/>
    <property type="match status" value="1"/>
</dbReference>
<dbReference type="Gene3D" id="3.30.565.10">
    <property type="entry name" value="Histidine kinase-like ATPase, C-terminal domain"/>
    <property type="match status" value="1"/>
</dbReference>
<dbReference type="InterPro" id="IPR036890">
    <property type="entry name" value="HATPase_C_sf"/>
</dbReference>
<dbReference type="SUPFAM" id="SSF55874">
    <property type="entry name" value="ATPase domain of HSP90 chaperone/DNA topoisomerase II/histidine kinase"/>
    <property type="match status" value="1"/>
</dbReference>
<dbReference type="GO" id="GO:0004673">
    <property type="term" value="F:protein histidine kinase activity"/>
    <property type="evidence" value="ECO:0007669"/>
    <property type="project" value="UniProtKB-EC"/>
</dbReference>
<dbReference type="GO" id="GO:0005524">
    <property type="term" value="F:ATP binding"/>
    <property type="evidence" value="ECO:0007669"/>
    <property type="project" value="UniProtKB-KW"/>
</dbReference>
<sequence>MVITVPLAGELKLNPFNDDYRVSFSIPVFFFFLLWIRKISPIFSGFVIGVCVVAFRMALELWNGGIEWGASFNIYFPSFLYYFIYGCLFYFAKINHFHHRPLVVGLLGVLVEAGASFAELLTRYSIIEKTITLSIIGKIIVIAVVRSFLVLGFFNLIKLRQEKEENEQKMMLISNLFEETIQLRKSLQNAEEITRDCYDLYRNLKHHKPLDGIGEYTQTALRIAGQVHEIKKDNQRIYAGLSRLISRQSLTDYMSIRDLGGIVIRTNQKYARLLDKNIQFSLYIEGYHPPYHIYSTLSLMNNLVSNAVESIREKGKVEIDICKDGEWLEFRVSDDGPGIPEKNQELIFKPGFTTKYDLSGKQSTGIGLSYVKEMVEQLNGTVSVQSRTVNPETVFVIRLPAESLVEKG</sequence>
<keyword evidence="11" id="KW-1185">Reference proteome</keyword>
<dbReference type="EMBL" id="JACEIQ010000005">
    <property type="protein sequence ID" value="MBA4494165.1"/>
    <property type="molecule type" value="Genomic_DNA"/>
</dbReference>
<dbReference type="GO" id="GO:0000160">
    <property type="term" value="P:phosphorelay signal transduction system"/>
    <property type="evidence" value="ECO:0007669"/>
    <property type="project" value="UniProtKB-KW"/>
</dbReference>
<name>A0A7W2A809_9BACL</name>
<keyword evidence="5 10" id="KW-0418">Kinase</keyword>
<accession>A0A7W2A809</accession>
<reference evidence="10 11" key="1">
    <citation type="submission" date="2020-07" db="EMBL/GenBank/DDBJ databases">
        <authorList>
            <person name="Feng H."/>
        </authorList>
    </citation>
    <scope>NUCLEOTIDE SEQUENCE [LARGE SCALE GENOMIC DNA]</scope>
    <source>
        <strain evidence="11">s-10</strain>
    </source>
</reference>
<keyword evidence="4" id="KW-0547">Nucleotide-binding</keyword>
<dbReference type="InterPro" id="IPR003594">
    <property type="entry name" value="HATPase_dom"/>
</dbReference>
<evidence type="ECO:0000256" key="5">
    <source>
        <dbReference type="ARBA" id="ARBA00022777"/>
    </source>
</evidence>
<evidence type="ECO:0000313" key="11">
    <source>
        <dbReference type="Proteomes" id="UP000535491"/>
    </source>
</evidence>
<evidence type="ECO:0000256" key="1">
    <source>
        <dbReference type="ARBA" id="ARBA00000085"/>
    </source>
</evidence>
<evidence type="ECO:0000313" key="10">
    <source>
        <dbReference type="EMBL" id="MBA4494165.1"/>
    </source>
</evidence>